<proteinExistence type="predicted"/>
<keyword evidence="2" id="KW-1185">Reference proteome</keyword>
<dbReference type="AlphaFoldDB" id="A0A916J5K9"/>
<gene>
    <name evidence="1" type="ORF">GTOL_12301</name>
</gene>
<reference evidence="1" key="1">
    <citation type="submission" date="2021-04" db="EMBL/GenBank/DDBJ databases">
        <authorList>
            <person name="Hornung B."/>
        </authorList>
    </citation>
    <scope>NUCLEOTIDE SEQUENCE</scope>
    <source>
        <strain evidence="1">G5G6</strain>
    </source>
</reference>
<evidence type="ECO:0000313" key="2">
    <source>
        <dbReference type="Proteomes" id="UP000742786"/>
    </source>
</evidence>
<sequence>MEKSDRTVPRLNLPVTREQTTLIAIPKGQVKLGGLSNRVFHLNHSLAGIAYIDYRH</sequence>
<dbReference type="Proteomes" id="UP000742786">
    <property type="component" value="Unassembled WGS sequence"/>
</dbReference>
<protein>
    <submittedName>
        <fullName evidence="1">Uncharacterized protein</fullName>
    </submittedName>
</protein>
<organism evidence="1 2">
    <name type="scientific">Georgfuchsia toluolica</name>
    <dbReference type="NCBI Taxonomy" id="424218"/>
    <lineage>
        <taxon>Bacteria</taxon>
        <taxon>Pseudomonadati</taxon>
        <taxon>Pseudomonadota</taxon>
        <taxon>Betaproteobacteria</taxon>
        <taxon>Nitrosomonadales</taxon>
        <taxon>Sterolibacteriaceae</taxon>
        <taxon>Georgfuchsia</taxon>
    </lineage>
</organism>
<evidence type="ECO:0000313" key="1">
    <source>
        <dbReference type="EMBL" id="CAG4884418.1"/>
    </source>
</evidence>
<comment type="caution">
    <text evidence="1">The sequence shown here is derived from an EMBL/GenBank/DDBJ whole genome shotgun (WGS) entry which is preliminary data.</text>
</comment>
<accession>A0A916J5K9</accession>
<name>A0A916J5K9_9PROT</name>
<dbReference type="EMBL" id="CAJQUM010000001">
    <property type="protein sequence ID" value="CAG4884418.1"/>
    <property type="molecule type" value="Genomic_DNA"/>
</dbReference>